<gene>
    <name evidence="1" type="ORF">A0O34_16660</name>
</gene>
<evidence type="ECO:0000313" key="2">
    <source>
        <dbReference type="Proteomes" id="UP000077824"/>
    </source>
</evidence>
<dbReference type="STRING" id="1685010.A0O34_16660"/>
<dbReference type="RefSeq" id="WP_066757108.1">
    <property type="nucleotide sequence ID" value="NZ_CP015199.1"/>
</dbReference>
<reference evidence="1 2" key="1">
    <citation type="submission" date="2016-04" db="EMBL/GenBank/DDBJ databases">
        <title>Complete Genome Sequence of Chryseobacterium sp. IHBB 10212.</title>
        <authorList>
            <person name="Pal M."/>
            <person name="Swarnkar M.K."/>
            <person name="Kaushal K."/>
            <person name="Chhibber S."/>
            <person name="Singh A.K."/>
            <person name="Gulati A."/>
        </authorList>
    </citation>
    <scope>NUCLEOTIDE SEQUENCE [LARGE SCALE GENOMIC DNA]</scope>
    <source>
        <strain evidence="1 2">IHBB 10212</strain>
    </source>
</reference>
<name>A0A172XZ13_9FLAO</name>
<sequence>MTDLETILSWFRTGDMPTQEEFQETFSSFRHNYTKIPIAEVDGLQPSLEEIQDDLGKKVDTPLVDGKFYIKRESGVTKTEVLADETLESVINRRNYSPKEITFTGDAATTIRDGALGMNTTTYSMYFGNINSAHTGIYNASFGYGALQNVTTGQGNSMFGHYSGGAIITGQYNTFLGYSAGYDFNNTSKQTTGNVNVGVGNSVMAALTSGYKNIGIGQSALARLTTGAYNVALGQSSMQYLTTHNKSIGVGAQTGAYVQGENNVFIGTGAGRSNTVSTVETVNNRLVIHSNVNLAPNTTIGTENSTDYTASHTNGLILGDFSQRWVKFNGYFVINPGNMPNAQADTTYTKNIVAKADGTFGWEDKVIVPTDRIVPRLKILNFTTDGIFYNCTGFIENCNPSDSFSSNPNPLWEIISLGSGGYPLPAVNVAGNIYDSMTSKSGIGARYFNVFFKIEDQGENASLWNVNKPIHLVFNGYNNSDINNNTVQTVKRVATGTFKN</sequence>
<dbReference type="KEGG" id="chh:A0O34_16660"/>
<dbReference type="EMBL" id="CP015199">
    <property type="protein sequence ID" value="ANF52045.1"/>
    <property type="molecule type" value="Genomic_DNA"/>
</dbReference>
<evidence type="ECO:0000313" key="1">
    <source>
        <dbReference type="EMBL" id="ANF52045.1"/>
    </source>
</evidence>
<proteinExistence type="predicted"/>
<dbReference type="AlphaFoldDB" id="A0A172XZ13"/>
<accession>A0A172XZ13</accession>
<keyword evidence="2" id="KW-1185">Reference proteome</keyword>
<organism evidence="1 2">
    <name type="scientific">Chryseobacterium glaciei</name>
    <dbReference type="NCBI Taxonomy" id="1685010"/>
    <lineage>
        <taxon>Bacteria</taxon>
        <taxon>Pseudomonadati</taxon>
        <taxon>Bacteroidota</taxon>
        <taxon>Flavobacteriia</taxon>
        <taxon>Flavobacteriales</taxon>
        <taxon>Weeksellaceae</taxon>
        <taxon>Chryseobacterium group</taxon>
        <taxon>Chryseobacterium</taxon>
    </lineage>
</organism>
<dbReference type="Proteomes" id="UP000077824">
    <property type="component" value="Chromosome"/>
</dbReference>
<protein>
    <submittedName>
        <fullName evidence="1">Uncharacterized protein</fullName>
    </submittedName>
</protein>
<dbReference type="OrthoDB" id="1218949at2"/>